<reference evidence="1" key="2">
    <citation type="journal article" date="2022" name="New Phytol.">
        <title>Evolutionary transition to the ectomycorrhizal habit in the genomes of a hyperdiverse lineage of mushroom-forming fungi.</title>
        <authorList>
            <person name="Looney B."/>
            <person name="Miyauchi S."/>
            <person name="Morin E."/>
            <person name="Drula E."/>
            <person name="Courty P.E."/>
            <person name="Kohler A."/>
            <person name="Kuo A."/>
            <person name="LaButti K."/>
            <person name="Pangilinan J."/>
            <person name="Lipzen A."/>
            <person name="Riley R."/>
            <person name="Andreopoulos W."/>
            <person name="He G."/>
            <person name="Johnson J."/>
            <person name="Nolan M."/>
            <person name="Tritt A."/>
            <person name="Barry K.W."/>
            <person name="Grigoriev I.V."/>
            <person name="Nagy L.G."/>
            <person name="Hibbett D."/>
            <person name="Henrissat B."/>
            <person name="Matheny P.B."/>
            <person name="Labbe J."/>
            <person name="Martin F.M."/>
        </authorList>
    </citation>
    <scope>NUCLEOTIDE SEQUENCE</scope>
    <source>
        <strain evidence="1">HHB10654</strain>
    </source>
</reference>
<protein>
    <submittedName>
        <fullName evidence="1">Uncharacterized protein</fullName>
    </submittedName>
</protein>
<evidence type="ECO:0000313" key="1">
    <source>
        <dbReference type="EMBL" id="KAI0066598.1"/>
    </source>
</evidence>
<gene>
    <name evidence="1" type="ORF">BV25DRAFT_1905609</name>
</gene>
<dbReference type="EMBL" id="MU277192">
    <property type="protein sequence ID" value="KAI0066598.1"/>
    <property type="molecule type" value="Genomic_DNA"/>
</dbReference>
<reference evidence="1" key="1">
    <citation type="submission" date="2021-03" db="EMBL/GenBank/DDBJ databases">
        <authorList>
            <consortium name="DOE Joint Genome Institute"/>
            <person name="Ahrendt S."/>
            <person name="Looney B.P."/>
            <person name="Miyauchi S."/>
            <person name="Morin E."/>
            <person name="Drula E."/>
            <person name="Courty P.E."/>
            <person name="Chicoki N."/>
            <person name="Fauchery L."/>
            <person name="Kohler A."/>
            <person name="Kuo A."/>
            <person name="Labutti K."/>
            <person name="Pangilinan J."/>
            <person name="Lipzen A."/>
            <person name="Riley R."/>
            <person name="Andreopoulos W."/>
            <person name="He G."/>
            <person name="Johnson J."/>
            <person name="Barry K.W."/>
            <person name="Grigoriev I.V."/>
            <person name="Nagy L."/>
            <person name="Hibbett D."/>
            <person name="Henrissat B."/>
            <person name="Matheny P.B."/>
            <person name="Labbe J."/>
            <person name="Martin F."/>
        </authorList>
    </citation>
    <scope>NUCLEOTIDE SEQUENCE</scope>
    <source>
        <strain evidence="1">HHB10654</strain>
    </source>
</reference>
<sequence>MAAPPRWYTALTKALNEHDKSKLYQVSTVDASNRPHARSQIHRGFLTAPALPALPVLLTSTDGRTPKAKQIAHQSAVEVCWWIDGSADQFRFAGRARVVGAPPLELKPLPGCAALAALDAAGFDWEAKHHEMFDAVSEHMRASWCRPPPGSVLEGGYEEMDGWPTSVKRTGEAETDEEKKFTQQAFGNYALMAIEPLEVDWVQMSIQPNRRTRFTRDGEGWKEEPIVP</sequence>
<comment type="caution">
    <text evidence="1">The sequence shown here is derived from an EMBL/GenBank/DDBJ whole genome shotgun (WGS) entry which is preliminary data.</text>
</comment>
<evidence type="ECO:0000313" key="2">
    <source>
        <dbReference type="Proteomes" id="UP000814140"/>
    </source>
</evidence>
<accession>A0ACB8TDV2</accession>
<proteinExistence type="predicted"/>
<name>A0ACB8TDV2_9AGAM</name>
<keyword evidence="2" id="KW-1185">Reference proteome</keyword>
<dbReference type="Proteomes" id="UP000814140">
    <property type="component" value="Unassembled WGS sequence"/>
</dbReference>
<organism evidence="1 2">
    <name type="scientific">Artomyces pyxidatus</name>
    <dbReference type="NCBI Taxonomy" id="48021"/>
    <lineage>
        <taxon>Eukaryota</taxon>
        <taxon>Fungi</taxon>
        <taxon>Dikarya</taxon>
        <taxon>Basidiomycota</taxon>
        <taxon>Agaricomycotina</taxon>
        <taxon>Agaricomycetes</taxon>
        <taxon>Russulales</taxon>
        <taxon>Auriscalpiaceae</taxon>
        <taxon>Artomyces</taxon>
    </lineage>
</organism>